<proteinExistence type="predicted"/>
<sequence length="106" mass="12059">MEVRAEFVSVVVSGRCLLGWEKEGWVSCLRKAIMFHLTCSKTFVGNMQKFQMLGSTTSLPMYAHIPKCLFKLEINGHMPMDYIYWSLPATTSTLTTIIHAFFSNAM</sequence>
<protein>
    <submittedName>
        <fullName evidence="1">Uncharacterized protein</fullName>
    </submittedName>
</protein>
<evidence type="ECO:0000313" key="1">
    <source>
        <dbReference type="EMBL" id="PPR92196.1"/>
    </source>
</evidence>
<dbReference type="EMBL" id="KZ667119">
    <property type="protein sequence ID" value="PPR92196.1"/>
    <property type="molecule type" value="Genomic_DNA"/>
</dbReference>
<dbReference type="Proteomes" id="UP000239757">
    <property type="component" value="Unassembled WGS sequence"/>
</dbReference>
<reference evidence="1 2" key="1">
    <citation type="submission" date="2015-01" db="EMBL/GenBank/DDBJ databases">
        <title>Genome of allotetraploid Gossypium barbadense reveals genomic plasticity and fiber elongation in cotton evolution.</title>
        <authorList>
            <person name="Chen X."/>
            <person name="Liu X."/>
            <person name="Zhao B."/>
            <person name="Zheng H."/>
            <person name="Hu Y."/>
            <person name="Lu G."/>
            <person name="Yang C."/>
            <person name="Chen J."/>
            <person name="Shan C."/>
            <person name="Zhang L."/>
            <person name="Zhou Y."/>
            <person name="Wang L."/>
            <person name="Guo W."/>
            <person name="Bai Y."/>
            <person name="Ruan J."/>
            <person name="Shangguan X."/>
            <person name="Mao Y."/>
            <person name="Jiang J."/>
            <person name="Zhu Y."/>
            <person name="Lei J."/>
            <person name="Kang H."/>
            <person name="Chen S."/>
            <person name="He X."/>
            <person name="Wang R."/>
            <person name="Wang Y."/>
            <person name="Chen J."/>
            <person name="Wang L."/>
            <person name="Yu S."/>
            <person name="Wang B."/>
            <person name="Wei J."/>
            <person name="Song S."/>
            <person name="Lu X."/>
            <person name="Gao Z."/>
            <person name="Gu W."/>
            <person name="Deng X."/>
            <person name="Ma D."/>
            <person name="Wang S."/>
            <person name="Liang W."/>
            <person name="Fang L."/>
            <person name="Cai C."/>
            <person name="Zhu X."/>
            <person name="Zhou B."/>
            <person name="Zhang Y."/>
            <person name="Chen Z."/>
            <person name="Xu S."/>
            <person name="Zhu R."/>
            <person name="Wang S."/>
            <person name="Zhang T."/>
            <person name="Zhao G."/>
        </authorList>
    </citation>
    <scope>NUCLEOTIDE SEQUENCE [LARGE SCALE GENOMIC DNA]</scope>
    <source>
        <strain evidence="2">cv. Xinhai21</strain>
        <tissue evidence="1">Leaf</tissue>
    </source>
</reference>
<evidence type="ECO:0000313" key="2">
    <source>
        <dbReference type="Proteomes" id="UP000239757"/>
    </source>
</evidence>
<organism evidence="1 2">
    <name type="scientific">Gossypium barbadense</name>
    <name type="common">Sea Island cotton</name>
    <name type="synonym">Hibiscus barbadensis</name>
    <dbReference type="NCBI Taxonomy" id="3634"/>
    <lineage>
        <taxon>Eukaryota</taxon>
        <taxon>Viridiplantae</taxon>
        <taxon>Streptophyta</taxon>
        <taxon>Embryophyta</taxon>
        <taxon>Tracheophyta</taxon>
        <taxon>Spermatophyta</taxon>
        <taxon>Magnoliopsida</taxon>
        <taxon>eudicotyledons</taxon>
        <taxon>Gunneridae</taxon>
        <taxon>Pentapetalae</taxon>
        <taxon>rosids</taxon>
        <taxon>malvids</taxon>
        <taxon>Malvales</taxon>
        <taxon>Malvaceae</taxon>
        <taxon>Malvoideae</taxon>
        <taxon>Gossypium</taxon>
    </lineage>
</organism>
<dbReference type="AlphaFoldDB" id="A0A2P5WM82"/>
<gene>
    <name evidence="1" type="ORF">GOBAR_AA28475</name>
</gene>
<accession>A0A2P5WM82</accession>
<name>A0A2P5WM82_GOSBA</name>